<dbReference type="AlphaFoldDB" id="A0A9P4V7C6"/>
<dbReference type="EMBL" id="ML996105">
    <property type="protein sequence ID" value="KAF2739168.1"/>
    <property type="molecule type" value="Genomic_DNA"/>
</dbReference>
<gene>
    <name evidence="1" type="ORF">EJ04DRAFT_508891</name>
</gene>
<name>A0A9P4V7C6_9PLEO</name>
<evidence type="ECO:0000313" key="2">
    <source>
        <dbReference type="Proteomes" id="UP000799444"/>
    </source>
</evidence>
<keyword evidence="2" id="KW-1185">Reference proteome</keyword>
<organism evidence="1 2">
    <name type="scientific">Polyplosphaeria fusca</name>
    <dbReference type="NCBI Taxonomy" id="682080"/>
    <lineage>
        <taxon>Eukaryota</taxon>
        <taxon>Fungi</taxon>
        <taxon>Dikarya</taxon>
        <taxon>Ascomycota</taxon>
        <taxon>Pezizomycotina</taxon>
        <taxon>Dothideomycetes</taxon>
        <taxon>Pleosporomycetidae</taxon>
        <taxon>Pleosporales</taxon>
        <taxon>Tetraplosphaeriaceae</taxon>
        <taxon>Polyplosphaeria</taxon>
    </lineage>
</organism>
<dbReference type="Proteomes" id="UP000799444">
    <property type="component" value="Unassembled WGS sequence"/>
</dbReference>
<sequence>MAEPAEPNPIVFFDITVGGTPLRHAFQIIGTNLCIALPHTCHDESILGFAWLGFVLVS</sequence>
<accession>A0A9P4V7C6</accession>
<reference evidence="1" key="1">
    <citation type="journal article" date="2020" name="Stud. Mycol.">
        <title>101 Dothideomycetes genomes: a test case for predicting lifestyles and emergence of pathogens.</title>
        <authorList>
            <person name="Haridas S."/>
            <person name="Albert R."/>
            <person name="Binder M."/>
            <person name="Bloem J."/>
            <person name="Labutti K."/>
            <person name="Salamov A."/>
            <person name="Andreopoulos B."/>
            <person name="Baker S."/>
            <person name="Barry K."/>
            <person name="Bills G."/>
            <person name="Bluhm B."/>
            <person name="Cannon C."/>
            <person name="Castanera R."/>
            <person name="Culley D."/>
            <person name="Daum C."/>
            <person name="Ezra D."/>
            <person name="Gonzalez J."/>
            <person name="Henrissat B."/>
            <person name="Kuo A."/>
            <person name="Liang C."/>
            <person name="Lipzen A."/>
            <person name="Lutzoni F."/>
            <person name="Magnuson J."/>
            <person name="Mondo S."/>
            <person name="Nolan M."/>
            <person name="Ohm R."/>
            <person name="Pangilinan J."/>
            <person name="Park H.-J."/>
            <person name="Ramirez L."/>
            <person name="Alfaro M."/>
            <person name="Sun H."/>
            <person name="Tritt A."/>
            <person name="Yoshinaga Y."/>
            <person name="Zwiers L.-H."/>
            <person name="Turgeon B."/>
            <person name="Goodwin S."/>
            <person name="Spatafora J."/>
            <person name="Crous P."/>
            <person name="Grigoriev I."/>
        </authorList>
    </citation>
    <scope>NUCLEOTIDE SEQUENCE</scope>
    <source>
        <strain evidence="1">CBS 125425</strain>
    </source>
</reference>
<comment type="caution">
    <text evidence="1">The sequence shown here is derived from an EMBL/GenBank/DDBJ whole genome shotgun (WGS) entry which is preliminary data.</text>
</comment>
<evidence type="ECO:0000313" key="1">
    <source>
        <dbReference type="EMBL" id="KAF2739168.1"/>
    </source>
</evidence>
<proteinExistence type="predicted"/>
<protein>
    <submittedName>
        <fullName evidence="1">Uncharacterized protein</fullName>
    </submittedName>
</protein>